<reference evidence="1 2" key="1">
    <citation type="journal article" date="2020" name="Phytopathology">
        <title>Genome Sequence Resources of Colletotrichum truncatum, C. plurivorum, C. musicola, and C. sojae: Four Species Pathogenic to Soybean (Glycine max).</title>
        <authorList>
            <person name="Rogerio F."/>
            <person name="Boufleur T.R."/>
            <person name="Ciampi-Guillardi M."/>
            <person name="Sukno S.A."/>
            <person name="Thon M.R."/>
            <person name="Massola Junior N.S."/>
            <person name="Baroncelli R."/>
        </authorList>
    </citation>
    <scope>NUCLEOTIDE SEQUENCE [LARGE SCALE GENOMIC DNA]</scope>
    <source>
        <strain evidence="1 2">CMES1059</strain>
    </source>
</reference>
<dbReference type="Proteomes" id="UP000805649">
    <property type="component" value="Unassembled WGS sequence"/>
</dbReference>
<evidence type="ECO:0000313" key="1">
    <source>
        <dbReference type="EMBL" id="KAL0930502.1"/>
    </source>
</evidence>
<keyword evidence="2" id="KW-1185">Reference proteome</keyword>
<name>A0ACC3YF61_COLTU</name>
<dbReference type="EMBL" id="VUJX02000011">
    <property type="protein sequence ID" value="KAL0930502.1"/>
    <property type="molecule type" value="Genomic_DNA"/>
</dbReference>
<proteinExistence type="predicted"/>
<accession>A0ACC3YF61</accession>
<organism evidence="1 2">
    <name type="scientific">Colletotrichum truncatum</name>
    <name type="common">Anthracnose fungus</name>
    <name type="synonym">Colletotrichum capsici</name>
    <dbReference type="NCBI Taxonomy" id="5467"/>
    <lineage>
        <taxon>Eukaryota</taxon>
        <taxon>Fungi</taxon>
        <taxon>Dikarya</taxon>
        <taxon>Ascomycota</taxon>
        <taxon>Pezizomycotina</taxon>
        <taxon>Sordariomycetes</taxon>
        <taxon>Hypocreomycetidae</taxon>
        <taxon>Glomerellales</taxon>
        <taxon>Glomerellaceae</taxon>
        <taxon>Colletotrichum</taxon>
        <taxon>Colletotrichum truncatum species complex</taxon>
    </lineage>
</organism>
<protein>
    <submittedName>
        <fullName evidence="1">Sterol regulatory element-binding protein ECM22-like protein 1</fullName>
    </submittedName>
</protein>
<comment type="caution">
    <text evidence="1">The sequence shown here is derived from an EMBL/GenBank/DDBJ whole genome shotgun (WGS) entry which is preliminary data.</text>
</comment>
<sequence>MSDLGQVEVLGKTSRKPHRKTRTGCAVCKKRRIKCDENKPACRNCLLFNVGCTYSSVRPAVSGERLIFLVNDGPGPHRGRGRPRTNWPERASAIVKVASPYNSLCAALPSLVEGTRAYSMLLECLKWTGDTTVMTSREQIIRKGPSTVLGMSYPFIFDLVRSVVASHLVQQLPQHREHFRALADSYSSPGIRGLTELLPHLDAKNAHAIFAAAALVCITILAQGPREGEYLFFNDGDSLTWIQLLKGLKSIPGAVGVDQVFSGPLRSFSCGKTRVDRPAVEILHLQTLDWVGQFIRLRDFIAHSNNATRVADLEALEGLELCYEANWGRADGSYEGDVMNKWAFTWAYHLQDDFVRRLQKKSPMPLVILAHFAVLLKTLEHVWWIAGWPQHIVSGIHAMIDRGYLHWLEWPARALAIVLQMCL</sequence>
<evidence type="ECO:0000313" key="2">
    <source>
        <dbReference type="Proteomes" id="UP000805649"/>
    </source>
</evidence>
<gene>
    <name evidence="1" type="ORF">CTRU02_214577</name>
</gene>